<keyword evidence="12 13" id="KW-0275">Fatty acid biosynthesis</keyword>
<comment type="subcellular location">
    <subcellularLocation>
        <location evidence="1">Membrane</location>
        <topology evidence="1">Multi-pass membrane protein</topology>
    </subcellularLocation>
</comment>
<comment type="caution">
    <text evidence="16">The sequence shown here is derived from an EMBL/GenBank/DDBJ whole genome shotgun (WGS) entry which is preliminary data.</text>
</comment>
<evidence type="ECO:0000259" key="15">
    <source>
        <dbReference type="Pfam" id="PF00487"/>
    </source>
</evidence>
<evidence type="ECO:0000256" key="5">
    <source>
        <dbReference type="ARBA" id="ARBA00022692"/>
    </source>
</evidence>
<keyword evidence="11 14" id="KW-0472">Membrane</keyword>
<feature type="transmembrane region" description="Helical" evidence="14">
    <location>
        <begin position="253"/>
        <end position="276"/>
    </location>
</feature>
<dbReference type="Pfam" id="PF00487">
    <property type="entry name" value="FA_desaturase"/>
    <property type="match status" value="1"/>
</dbReference>
<evidence type="ECO:0000256" key="11">
    <source>
        <dbReference type="ARBA" id="ARBA00023136"/>
    </source>
</evidence>
<proteinExistence type="inferred from homology"/>
<comment type="domain">
    <text evidence="13">The histidine box domains are involved in binding the catalytic metal ions.</text>
</comment>
<keyword evidence="9" id="KW-0408">Iron</keyword>
<dbReference type="EMBL" id="PNBA02000003">
    <property type="protein sequence ID" value="KAG6429962.1"/>
    <property type="molecule type" value="Genomic_DNA"/>
</dbReference>
<name>A0A8X9A4Z9_SALSN</name>
<keyword evidence="17" id="KW-1185">Reference proteome</keyword>
<dbReference type="PANTHER" id="PTHR11351:SF31">
    <property type="entry name" value="DESATURASE 1, ISOFORM A-RELATED"/>
    <property type="match status" value="1"/>
</dbReference>
<keyword evidence="5 13" id="KW-0812">Transmembrane</keyword>
<evidence type="ECO:0000256" key="6">
    <source>
        <dbReference type="ARBA" id="ARBA00022832"/>
    </source>
</evidence>
<keyword evidence="8 13" id="KW-0560">Oxidoreductase</keyword>
<protein>
    <recommendedName>
        <fullName evidence="15">Fatty acid desaturase domain-containing protein</fullName>
    </recommendedName>
</protein>
<evidence type="ECO:0000256" key="9">
    <source>
        <dbReference type="ARBA" id="ARBA00023004"/>
    </source>
</evidence>
<comment type="pathway">
    <text evidence="2">Lipid metabolism.</text>
</comment>
<evidence type="ECO:0000256" key="14">
    <source>
        <dbReference type="SAM" id="Phobius"/>
    </source>
</evidence>
<feature type="transmembrane region" description="Helical" evidence="14">
    <location>
        <begin position="106"/>
        <end position="128"/>
    </location>
</feature>
<dbReference type="InterPro" id="IPR005804">
    <property type="entry name" value="FA_desaturase_dom"/>
</dbReference>
<dbReference type="GO" id="GO:0042761">
    <property type="term" value="P:very long-chain fatty acid biosynthetic process"/>
    <property type="evidence" value="ECO:0007669"/>
    <property type="project" value="TreeGrafter"/>
</dbReference>
<evidence type="ECO:0000256" key="10">
    <source>
        <dbReference type="ARBA" id="ARBA00023098"/>
    </source>
</evidence>
<reference evidence="16" key="2">
    <citation type="submission" date="2020-08" db="EMBL/GenBank/DDBJ databases">
        <title>Plant Genome Project.</title>
        <authorList>
            <person name="Zhang R.-G."/>
        </authorList>
    </citation>
    <scope>NUCLEOTIDE SEQUENCE</scope>
    <source>
        <strain evidence="16">Huo1</strain>
        <tissue evidence="16">Leaf</tissue>
    </source>
</reference>
<feature type="domain" description="Fatty acid desaturase" evidence="15">
    <location>
        <begin position="134"/>
        <end position="353"/>
    </location>
</feature>
<evidence type="ECO:0000313" key="17">
    <source>
        <dbReference type="Proteomes" id="UP000298416"/>
    </source>
</evidence>
<evidence type="ECO:0000256" key="1">
    <source>
        <dbReference type="ARBA" id="ARBA00004141"/>
    </source>
</evidence>
<gene>
    <name evidence="16" type="ORF">SASPL_108019</name>
</gene>
<feature type="transmembrane region" description="Helical" evidence="14">
    <location>
        <begin position="134"/>
        <end position="155"/>
    </location>
</feature>
<keyword evidence="7 14" id="KW-1133">Transmembrane helix</keyword>
<evidence type="ECO:0000256" key="12">
    <source>
        <dbReference type="ARBA" id="ARBA00023160"/>
    </source>
</evidence>
<feature type="transmembrane region" description="Helical" evidence="14">
    <location>
        <begin position="497"/>
        <end position="517"/>
    </location>
</feature>
<keyword evidence="6" id="KW-0276">Fatty acid metabolism</keyword>
<evidence type="ECO:0000256" key="7">
    <source>
        <dbReference type="ARBA" id="ARBA00022989"/>
    </source>
</evidence>
<keyword evidence="4 13" id="KW-0444">Lipid biosynthesis</keyword>
<dbReference type="GO" id="GO:0005789">
    <property type="term" value="C:endoplasmic reticulum membrane"/>
    <property type="evidence" value="ECO:0007669"/>
    <property type="project" value="TreeGrafter"/>
</dbReference>
<dbReference type="PANTHER" id="PTHR11351">
    <property type="entry name" value="ACYL-COA DESATURASE"/>
    <property type="match status" value="1"/>
</dbReference>
<comment type="cofactor">
    <cofactor evidence="13">
        <name>Fe(2+)</name>
        <dbReference type="ChEBI" id="CHEBI:29033"/>
    </cofactor>
</comment>
<dbReference type="GO" id="GO:0016717">
    <property type="term" value="F:oxidoreductase activity, acting on paired donors, with oxidation of a pair of donors resulting in the reduction of molecular oxygen to two molecules of water"/>
    <property type="evidence" value="ECO:0007669"/>
    <property type="project" value="InterPro"/>
</dbReference>
<evidence type="ECO:0000256" key="8">
    <source>
        <dbReference type="ARBA" id="ARBA00023002"/>
    </source>
</evidence>
<accession>A0A8X9A4Z9</accession>
<organism evidence="16">
    <name type="scientific">Salvia splendens</name>
    <name type="common">Scarlet sage</name>
    <dbReference type="NCBI Taxonomy" id="180675"/>
    <lineage>
        <taxon>Eukaryota</taxon>
        <taxon>Viridiplantae</taxon>
        <taxon>Streptophyta</taxon>
        <taxon>Embryophyta</taxon>
        <taxon>Tracheophyta</taxon>
        <taxon>Spermatophyta</taxon>
        <taxon>Magnoliopsida</taxon>
        <taxon>eudicotyledons</taxon>
        <taxon>Gunneridae</taxon>
        <taxon>Pentapetalae</taxon>
        <taxon>asterids</taxon>
        <taxon>lamiids</taxon>
        <taxon>Lamiales</taxon>
        <taxon>Lamiaceae</taxon>
        <taxon>Nepetoideae</taxon>
        <taxon>Mentheae</taxon>
        <taxon>Salviinae</taxon>
        <taxon>Salvia</taxon>
        <taxon>Salvia subgen. Calosphace</taxon>
        <taxon>core Calosphace</taxon>
    </lineage>
</organism>
<comment type="similarity">
    <text evidence="3 13">Belongs to the fatty acid desaturase type 1 family.</text>
</comment>
<reference evidence="16" key="1">
    <citation type="submission" date="2018-01" db="EMBL/GenBank/DDBJ databases">
        <authorList>
            <person name="Mao J.F."/>
        </authorList>
    </citation>
    <scope>NUCLEOTIDE SEQUENCE</scope>
    <source>
        <strain evidence="16">Huo1</strain>
        <tissue evidence="16">Leaf</tissue>
    </source>
</reference>
<evidence type="ECO:0000313" key="16">
    <source>
        <dbReference type="EMBL" id="KAG6429962.1"/>
    </source>
</evidence>
<sequence>MALLAPPPPKLKPFQFPSLHRFNPLKITHKQQNSIHFASNARFPQNSLKDSIFFRRKDAKIIRVSPIVRAASIPLSGDDKDSNFGRILLSDVVVKRKRNVFWGRKWNSLDIGIVSVVAAMHLLCVLAPSTFNWGALGVAVALYVITGLLGITLSFHRNLSHRSFKLPKWLEYFFAYCGSLALQGNPIEWVSTHRFHHQFCDSEKDPHSPIEGFWFSHMSWFFDSENITQRCGEPTNVGDLEKQPFYKFLQNTYIFHHVALGALLYAMGGLPFIVWGMGVRTVWVYHITWLVNSACHVWGKQVWNTGDLSRNNWWVAVLAFGEGWHNNHHAFEYSARHGLEWWQIDMTWYAIRALEALGLATDVKLPTPAQKQKMKALNYNNVSSKFLKQSSKPYISIAKPKYVTDRFKPLKIREMSAANARSLKDPPKDDAKIKRVWPKDEKDSTFGRIKVSGVEVKEKRNVFWGRKWNSFDILVASGLAALHLLCVLAPSTFKWDAFGVAVALYFITGLLGITLSFHRNLSHRSFKIPKWLEYFFAYCGTLALQGHPIKWVSLHRYHHQFVDSEIDPHSPIWGFWFSHMSWLFDTENIAQKCRKRSNVKDLEKQAFYKSLEKTYLLHHVALGALLYAMGAFPYIVWGIGVRIVWLYHITWLVNSACHIWGKQTWNTGDLSRNNWYSAMT</sequence>
<evidence type="ECO:0000256" key="4">
    <source>
        <dbReference type="ARBA" id="ARBA00022516"/>
    </source>
</evidence>
<dbReference type="AlphaFoldDB" id="A0A8X9A4Z9"/>
<evidence type="ECO:0000256" key="2">
    <source>
        <dbReference type="ARBA" id="ARBA00005189"/>
    </source>
</evidence>
<feature type="transmembrane region" description="Helical" evidence="14">
    <location>
        <begin position="615"/>
        <end position="637"/>
    </location>
</feature>
<dbReference type="PRINTS" id="PR00075">
    <property type="entry name" value="FACDDSATRASE"/>
</dbReference>
<keyword evidence="10" id="KW-0443">Lipid metabolism</keyword>
<dbReference type="Proteomes" id="UP000298416">
    <property type="component" value="Unassembled WGS sequence"/>
</dbReference>
<evidence type="ECO:0000256" key="13">
    <source>
        <dbReference type="RuleBase" id="RU000581"/>
    </source>
</evidence>
<dbReference type="CDD" id="cd03505">
    <property type="entry name" value="Delta9-FADS-like"/>
    <property type="match status" value="2"/>
</dbReference>
<dbReference type="InterPro" id="IPR015876">
    <property type="entry name" value="Acyl-CoA_DS"/>
</dbReference>
<evidence type="ECO:0000256" key="3">
    <source>
        <dbReference type="ARBA" id="ARBA00009295"/>
    </source>
</evidence>